<dbReference type="Gene3D" id="3.40.47.10">
    <property type="match status" value="2"/>
</dbReference>
<dbReference type="InterPro" id="IPR013747">
    <property type="entry name" value="ACP_syn_III_C"/>
</dbReference>
<feature type="domain" description="Beta-ketoacyl-[acyl-carrier-protein] synthase III N-terminal" evidence="5">
    <location>
        <begin position="108"/>
        <end position="186"/>
    </location>
</feature>
<dbReference type="CDD" id="cd00827">
    <property type="entry name" value="init_cond_enzymes"/>
    <property type="match status" value="1"/>
</dbReference>
<dbReference type="PANTHER" id="PTHR34069">
    <property type="entry name" value="3-OXOACYL-[ACYL-CARRIER-PROTEIN] SYNTHASE 3"/>
    <property type="match status" value="1"/>
</dbReference>
<keyword evidence="3" id="KW-0012">Acyltransferase</keyword>
<dbReference type="Proteomes" id="UP000175971">
    <property type="component" value="Unassembled WGS sequence"/>
</dbReference>
<organism evidence="6 7">
    <name type="scientific">Streptomyces nanshensis</name>
    <dbReference type="NCBI Taxonomy" id="518642"/>
    <lineage>
        <taxon>Bacteria</taxon>
        <taxon>Bacillati</taxon>
        <taxon>Actinomycetota</taxon>
        <taxon>Actinomycetes</taxon>
        <taxon>Kitasatosporales</taxon>
        <taxon>Streptomycetaceae</taxon>
        <taxon>Streptomyces</taxon>
    </lineage>
</organism>
<keyword evidence="1" id="KW-0963">Cytoplasm</keyword>
<dbReference type="AlphaFoldDB" id="A0A1E7LNR7"/>
<evidence type="ECO:0000256" key="2">
    <source>
        <dbReference type="ARBA" id="ARBA00022679"/>
    </source>
</evidence>
<dbReference type="InterPro" id="IPR016039">
    <property type="entry name" value="Thiolase-like"/>
</dbReference>
<reference evidence="6 7" key="1">
    <citation type="journal article" date="2016" name="Front. Microbiol.">
        <title>Comparative Genomics Analysis of Streptomyces Species Reveals Their Adaptation to the Marine Environment and Their Diversity at the Genomic Level.</title>
        <authorList>
            <person name="Tian X."/>
            <person name="Zhang Z."/>
            <person name="Yang T."/>
            <person name="Chen M."/>
            <person name="Li J."/>
            <person name="Chen F."/>
            <person name="Yang J."/>
            <person name="Li W."/>
            <person name="Zhang B."/>
            <person name="Zhang Z."/>
            <person name="Wu J."/>
            <person name="Zhang C."/>
            <person name="Long L."/>
            <person name="Xiao J."/>
        </authorList>
    </citation>
    <scope>NUCLEOTIDE SEQUENCE [LARGE SCALE GENOMIC DNA]</scope>
    <source>
        <strain evidence="6 7">SCSIO M10372</strain>
    </source>
</reference>
<dbReference type="GO" id="GO:0004315">
    <property type="term" value="F:3-oxoacyl-[acyl-carrier-protein] synthase activity"/>
    <property type="evidence" value="ECO:0007669"/>
    <property type="project" value="InterPro"/>
</dbReference>
<evidence type="ECO:0000256" key="1">
    <source>
        <dbReference type="ARBA" id="ARBA00022490"/>
    </source>
</evidence>
<evidence type="ECO:0000256" key="3">
    <source>
        <dbReference type="ARBA" id="ARBA00023315"/>
    </source>
</evidence>
<protein>
    <submittedName>
        <fullName evidence="6">3-oxoacyl-ACP synthase</fullName>
    </submittedName>
</protein>
<keyword evidence="2" id="KW-0808">Transferase</keyword>
<dbReference type="InterPro" id="IPR013751">
    <property type="entry name" value="ACP_syn_III_N"/>
</dbReference>
<gene>
    <name evidence="6" type="ORF">AN221_26235</name>
</gene>
<dbReference type="SUPFAM" id="SSF53901">
    <property type="entry name" value="Thiolase-like"/>
    <property type="match status" value="1"/>
</dbReference>
<sequence length="354" mass="37733">MKTEALFIAGVATYLPPATKVEQAVADGLFDAQDAEDTQLESVCEATDEAPPEMAVAAARDALERSGHRAEDIALLLHACVYFQGLELYPTASYIHREVLGDHSALAFEVKNASNGCMTALDMAARSLAATDDVAALVTTADKVSPPAIDRWNSDIGIVPGDGASAMVLSKRSGFAQVLSTSTVSDPTLERLHRGDAPFTPHHDPTLPIDLRLRKLQYLGDVELDEFTRRFRAGLSDCVDRALRDADTGLGDIARFVVPHFGRIVLQREVLAALDIDLDLTTWSWGRTVGHLGAGDQIAGLGHLVEQRAVDVGDLVMLLGVGAGFTWTCAVVRIVELPEWPAPSAGSGLGGGRS</sequence>
<proteinExistence type="predicted"/>
<evidence type="ECO:0000259" key="5">
    <source>
        <dbReference type="Pfam" id="PF08545"/>
    </source>
</evidence>
<keyword evidence="7" id="KW-1185">Reference proteome</keyword>
<comment type="caution">
    <text evidence="6">The sequence shown here is derived from an EMBL/GenBank/DDBJ whole genome shotgun (WGS) entry which is preliminary data.</text>
</comment>
<dbReference type="EMBL" id="LJGZ01000096">
    <property type="protein sequence ID" value="OEV17808.1"/>
    <property type="molecule type" value="Genomic_DNA"/>
</dbReference>
<name>A0A1E7LNR7_9ACTN</name>
<accession>A0A1E7LNR7</accession>
<dbReference type="Pfam" id="PF08541">
    <property type="entry name" value="ACP_syn_III_C"/>
    <property type="match status" value="1"/>
</dbReference>
<dbReference type="OrthoDB" id="7055207at2"/>
<dbReference type="GO" id="GO:0044550">
    <property type="term" value="P:secondary metabolite biosynthetic process"/>
    <property type="evidence" value="ECO:0007669"/>
    <property type="project" value="TreeGrafter"/>
</dbReference>
<dbReference type="GO" id="GO:0006633">
    <property type="term" value="P:fatty acid biosynthetic process"/>
    <property type="evidence" value="ECO:0007669"/>
    <property type="project" value="InterPro"/>
</dbReference>
<evidence type="ECO:0000259" key="4">
    <source>
        <dbReference type="Pfam" id="PF08541"/>
    </source>
</evidence>
<evidence type="ECO:0000313" key="7">
    <source>
        <dbReference type="Proteomes" id="UP000175971"/>
    </source>
</evidence>
<dbReference type="PATRIC" id="fig|518642.7.peg.1549"/>
<dbReference type="Pfam" id="PF08545">
    <property type="entry name" value="ACP_syn_III"/>
    <property type="match status" value="1"/>
</dbReference>
<evidence type="ECO:0000313" key="6">
    <source>
        <dbReference type="EMBL" id="OEV17808.1"/>
    </source>
</evidence>
<feature type="domain" description="Beta-ketoacyl-[acyl-carrier-protein] synthase III C-terminal" evidence="4">
    <location>
        <begin position="243"/>
        <end position="334"/>
    </location>
</feature>
<dbReference type="PANTHER" id="PTHR34069:SF2">
    <property type="entry name" value="BETA-KETOACYL-[ACYL-CARRIER-PROTEIN] SYNTHASE III"/>
    <property type="match status" value="1"/>
</dbReference>
<dbReference type="RefSeq" id="WP_070202983.1">
    <property type="nucleotide sequence ID" value="NZ_LJGZ01000096.1"/>
</dbReference>